<dbReference type="RefSeq" id="WP_172418862.1">
    <property type="nucleotide sequence ID" value="NZ_AP022558.1"/>
</dbReference>
<protein>
    <recommendedName>
        <fullName evidence="1">YspA cpYpsA-related SLOG domain-containing protein</fullName>
    </recommendedName>
</protein>
<dbReference type="EMBL" id="AP022558">
    <property type="protein sequence ID" value="BBW98885.1"/>
    <property type="molecule type" value="Genomic_DNA"/>
</dbReference>
<keyword evidence="3" id="KW-1185">Reference proteome</keyword>
<evidence type="ECO:0000313" key="3">
    <source>
        <dbReference type="Proteomes" id="UP000501421"/>
    </source>
</evidence>
<accession>A0A679FW05</accession>
<proteinExistence type="predicted"/>
<dbReference type="Gene3D" id="3.40.50.450">
    <property type="match status" value="1"/>
</dbReference>
<evidence type="ECO:0000313" key="2">
    <source>
        <dbReference type="EMBL" id="BBW98885.1"/>
    </source>
</evidence>
<reference evidence="3" key="1">
    <citation type="journal article" date="2020" name="Microbiol. Resour. Announc.">
        <title>Complete Genome Sequence of Geobacillus sp. Strain E55-1, Isolated from Mine Geyser in Japan.</title>
        <authorList>
            <person name="Miyazaki K."/>
            <person name="Hase E."/>
            <person name="Tokito N."/>
        </authorList>
    </citation>
    <scope>NUCLEOTIDE SEQUENCE [LARGE SCALE GENOMIC DNA]</scope>
    <source>
        <strain evidence="3">E55-1</strain>
        <plasmid evidence="3">pGspE55-1</plasmid>
    </source>
</reference>
<dbReference type="Pfam" id="PF10686">
    <property type="entry name" value="YAcAr"/>
    <property type="match status" value="1"/>
</dbReference>
<keyword evidence="2" id="KW-0614">Plasmid</keyword>
<sequence length="126" mass="14596">MSHRLLSPPWKVIVAGSRSFSDYRMMEQALLYYLSRCDLSLVEIVSGTARGADQLGERFAQEHGCAIKRFPADWARYGKRAGLIRNEEMAKYADACVCFWDGKSRGTKHMIDVAREYRLWLRVVRF</sequence>
<feature type="domain" description="YspA cpYpsA-related SLOG" evidence="1">
    <location>
        <begin position="11"/>
        <end position="77"/>
    </location>
</feature>
<evidence type="ECO:0000259" key="1">
    <source>
        <dbReference type="Pfam" id="PF10686"/>
    </source>
</evidence>
<dbReference type="AlphaFoldDB" id="A0A679FW05"/>
<geneLocation type="plasmid" evidence="2 3">
    <name>pGspE55-1</name>
</geneLocation>
<dbReference type="InterPro" id="IPR019627">
    <property type="entry name" value="YAcAr"/>
</dbReference>
<gene>
    <name evidence="2" type="ORF">GsuE55_37180</name>
</gene>
<dbReference type="Proteomes" id="UP000501421">
    <property type="component" value="Plasmid pGspE55-1"/>
</dbReference>
<organism evidence="2 3">
    <name type="scientific">Geobacillus subterraneus</name>
    <dbReference type="NCBI Taxonomy" id="129338"/>
    <lineage>
        <taxon>Bacteria</taxon>
        <taxon>Bacillati</taxon>
        <taxon>Bacillota</taxon>
        <taxon>Bacilli</taxon>
        <taxon>Bacillales</taxon>
        <taxon>Anoxybacillaceae</taxon>
        <taxon>Geobacillus</taxon>
    </lineage>
</organism>
<name>A0A679FW05_9BACL</name>